<organism evidence="1">
    <name type="scientific">Pithovirus LCPAC406</name>
    <dbReference type="NCBI Taxonomy" id="2506599"/>
    <lineage>
        <taxon>Viruses</taxon>
        <taxon>Pithoviruses</taxon>
    </lineage>
</organism>
<accession>A0A481ZDI4</accession>
<protein>
    <submittedName>
        <fullName evidence="1">Uncharacterized protein</fullName>
    </submittedName>
</protein>
<reference evidence="1" key="1">
    <citation type="journal article" date="2019" name="MBio">
        <title>Virus Genomes from Deep Sea Sediments Expand the Ocean Megavirome and Support Independent Origins of Viral Gigantism.</title>
        <authorList>
            <person name="Backstrom D."/>
            <person name="Yutin N."/>
            <person name="Jorgensen S.L."/>
            <person name="Dharamshi J."/>
            <person name="Homa F."/>
            <person name="Zaremba-Niedwiedzka K."/>
            <person name="Spang A."/>
            <person name="Wolf Y.I."/>
            <person name="Koonin E.V."/>
            <person name="Ettema T.J."/>
        </authorList>
    </citation>
    <scope>NUCLEOTIDE SEQUENCE</scope>
</reference>
<proteinExistence type="predicted"/>
<dbReference type="EMBL" id="MK500610">
    <property type="protein sequence ID" value="QBK94023.1"/>
    <property type="molecule type" value="Genomic_DNA"/>
</dbReference>
<evidence type="ECO:0000313" key="1">
    <source>
        <dbReference type="EMBL" id="QBK94023.1"/>
    </source>
</evidence>
<name>A0A481ZDI4_9VIRU</name>
<gene>
    <name evidence="1" type="ORF">LCPAC406_03370</name>
</gene>
<sequence length="129" mass="14925">MIIKQIKDKSYVMMQPEKKCLEKLVSSFLFALYPPYRRGFKNGKKTSKAQISSQTLDEINLNYPSKLNVAKERIVSIASYFDCNVCVKDVVYIPYSGIAERTIIVSVEYDLLIKEIKGIQTCYFTDIRF</sequence>